<comment type="caution">
    <text evidence="1">The sequence shown here is derived from an EMBL/GenBank/DDBJ whole genome shotgun (WGS) entry which is preliminary data.</text>
</comment>
<accession>A0ABX1ES29</accession>
<organism evidence="1 2">
    <name type="scientific">Falsiroseomonas frigidaquae</name>
    <dbReference type="NCBI Taxonomy" id="487318"/>
    <lineage>
        <taxon>Bacteria</taxon>
        <taxon>Pseudomonadati</taxon>
        <taxon>Pseudomonadota</taxon>
        <taxon>Alphaproteobacteria</taxon>
        <taxon>Acetobacterales</taxon>
        <taxon>Roseomonadaceae</taxon>
        <taxon>Falsiroseomonas</taxon>
    </lineage>
</organism>
<protein>
    <submittedName>
        <fullName evidence="1">Uncharacterized protein</fullName>
    </submittedName>
</protein>
<keyword evidence="2" id="KW-1185">Reference proteome</keyword>
<gene>
    <name evidence="1" type="ORF">HB662_01525</name>
</gene>
<dbReference type="Proteomes" id="UP000765160">
    <property type="component" value="Unassembled WGS sequence"/>
</dbReference>
<reference evidence="1 2" key="1">
    <citation type="submission" date="2020-03" db="EMBL/GenBank/DDBJ databases">
        <title>Roseomonas selenitidurans sp. nov. isolated from soil.</title>
        <authorList>
            <person name="Liu H."/>
        </authorList>
    </citation>
    <scope>NUCLEOTIDE SEQUENCE [LARGE SCALE GENOMIC DNA]</scope>
    <source>
        <strain evidence="1 2">JCM 15073</strain>
    </source>
</reference>
<evidence type="ECO:0000313" key="2">
    <source>
        <dbReference type="Proteomes" id="UP000765160"/>
    </source>
</evidence>
<dbReference type="EMBL" id="JAAVTX010000001">
    <property type="protein sequence ID" value="NKE43439.1"/>
    <property type="molecule type" value="Genomic_DNA"/>
</dbReference>
<evidence type="ECO:0000313" key="1">
    <source>
        <dbReference type="EMBL" id="NKE43439.1"/>
    </source>
</evidence>
<dbReference type="RefSeq" id="WP_168046431.1">
    <property type="nucleotide sequence ID" value="NZ_JAATJR010000001.1"/>
</dbReference>
<name>A0ABX1ES29_9PROT</name>
<sequence>MAIGDFGPFKILLRTPFSRWPSSPPVFKSHHEAATWQRKPPELDTGLDIWRGPKVLSIEWDSRVAGSERIISFRRGAWEGEFLAIPEQPVAPQSASISR</sequence>
<proteinExistence type="predicted"/>